<comment type="caution">
    <text evidence="2">The sequence shown here is derived from an EMBL/GenBank/DDBJ whole genome shotgun (WGS) entry which is preliminary data.</text>
</comment>
<dbReference type="InterPro" id="IPR012505">
    <property type="entry name" value="YbbR"/>
</dbReference>
<dbReference type="PANTHER" id="PTHR37804">
    <property type="entry name" value="CDAA REGULATORY PROTEIN CDAR"/>
    <property type="match status" value="1"/>
</dbReference>
<evidence type="ECO:0000256" key="1">
    <source>
        <dbReference type="SAM" id="Phobius"/>
    </source>
</evidence>
<keyword evidence="1" id="KW-0812">Transmembrane</keyword>
<dbReference type="Gene3D" id="2.170.120.40">
    <property type="entry name" value="YbbR-like domain"/>
    <property type="match status" value="2"/>
</dbReference>
<evidence type="ECO:0008006" key="4">
    <source>
        <dbReference type="Google" id="ProtNLM"/>
    </source>
</evidence>
<keyword evidence="1" id="KW-1133">Transmembrane helix</keyword>
<sequence>MEMGVETMKKLFDNPWIYRIVALIFTILLFIYINQSQLTSTTPQNQEQTTKMATKTQSVKVTLQVSANTEKYFVTGYPEKVTVKLEGPSALVTSTVNTMNFRAFIDLSKFKTGKYNVPIEISGLNNQITYSVKPARVDATIQTKKSKNFPIQIVYSKDGVPDGYEVGTAKAAPSVVAVTGPKSEIEQVDHIEAKISVPKGATQTIDQEVMLVAVDQDGRQLNTILTPATTHVTVPIVLPSKTVKVKLTQKNGESDKVYALTTDTARVRIYGHTADLKEIEEIEVPVDLTNQSVDYEDTFTLKKPTGVVKIDPAKIKVNVKIKGND</sequence>
<feature type="transmembrane region" description="Helical" evidence="1">
    <location>
        <begin position="16"/>
        <end position="33"/>
    </location>
</feature>
<dbReference type="PANTHER" id="PTHR37804:SF1">
    <property type="entry name" value="CDAA REGULATORY PROTEIN CDAR"/>
    <property type="match status" value="1"/>
</dbReference>
<evidence type="ECO:0000313" key="3">
    <source>
        <dbReference type="Proteomes" id="UP000051230"/>
    </source>
</evidence>
<name>A0A0R1YRX9_9LACO</name>
<dbReference type="InterPro" id="IPR053154">
    <property type="entry name" value="c-di-AMP_regulator"/>
</dbReference>
<dbReference type="Pfam" id="PF07949">
    <property type="entry name" value="YbbR"/>
    <property type="match status" value="3"/>
</dbReference>
<dbReference type="Proteomes" id="UP000051230">
    <property type="component" value="Unassembled WGS sequence"/>
</dbReference>
<proteinExistence type="predicted"/>
<dbReference type="AlphaFoldDB" id="A0A0R1YRX9"/>
<gene>
    <name evidence="2" type="ORF">FD40_GL000406</name>
</gene>
<organism evidence="2 3">
    <name type="scientific">Amylolactobacillus amylophilus DSM 20533 = JCM 1125</name>
    <dbReference type="NCBI Taxonomy" id="1423721"/>
    <lineage>
        <taxon>Bacteria</taxon>
        <taxon>Bacillati</taxon>
        <taxon>Bacillota</taxon>
        <taxon>Bacilli</taxon>
        <taxon>Lactobacillales</taxon>
        <taxon>Lactobacillaceae</taxon>
        <taxon>Amylolactobacillus</taxon>
    </lineage>
</organism>
<reference evidence="2 3" key="1">
    <citation type="journal article" date="2015" name="Genome Announc.">
        <title>Expanding the biotechnology potential of lactobacilli through comparative genomics of 213 strains and associated genera.</title>
        <authorList>
            <person name="Sun Z."/>
            <person name="Harris H.M."/>
            <person name="McCann A."/>
            <person name="Guo C."/>
            <person name="Argimon S."/>
            <person name="Zhang W."/>
            <person name="Yang X."/>
            <person name="Jeffery I.B."/>
            <person name="Cooney J.C."/>
            <person name="Kagawa T.F."/>
            <person name="Liu W."/>
            <person name="Song Y."/>
            <person name="Salvetti E."/>
            <person name="Wrobel A."/>
            <person name="Rasinkangas P."/>
            <person name="Parkhill J."/>
            <person name="Rea M.C."/>
            <person name="O'Sullivan O."/>
            <person name="Ritari J."/>
            <person name="Douillard F.P."/>
            <person name="Paul Ross R."/>
            <person name="Yang R."/>
            <person name="Briner A.E."/>
            <person name="Felis G.E."/>
            <person name="de Vos W.M."/>
            <person name="Barrangou R."/>
            <person name="Klaenhammer T.R."/>
            <person name="Caufield P.W."/>
            <person name="Cui Y."/>
            <person name="Zhang H."/>
            <person name="O'Toole P.W."/>
        </authorList>
    </citation>
    <scope>NUCLEOTIDE SEQUENCE [LARGE SCALE GENOMIC DNA]</scope>
    <source>
        <strain evidence="2 3">DSM 20533</strain>
    </source>
</reference>
<dbReference type="PATRIC" id="fig|1423721.4.peg.410"/>
<keyword evidence="3" id="KW-1185">Reference proteome</keyword>
<keyword evidence="1" id="KW-0472">Membrane</keyword>
<dbReference type="EMBL" id="AYYS01000009">
    <property type="protein sequence ID" value="KRM42614.1"/>
    <property type="molecule type" value="Genomic_DNA"/>
</dbReference>
<accession>A0A0R1YRX9</accession>
<evidence type="ECO:0000313" key="2">
    <source>
        <dbReference type="EMBL" id="KRM42614.1"/>
    </source>
</evidence>
<protein>
    <recommendedName>
        <fullName evidence="4">YbbR-like protein</fullName>
    </recommendedName>
</protein>
<dbReference type="STRING" id="1423721.LA20533_06930"/>
<dbReference type="Gene3D" id="2.170.120.30">
    <property type="match status" value="1"/>
</dbReference>